<evidence type="ECO:0000313" key="1">
    <source>
        <dbReference type="EMBL" id="HGW94525.1"/>
    </source>
</evidence>
<comment type="caution">
    <text evidence="1">The sequence shown here is derived from an EMBL/GenBank/DDBJ whole genome shotgun (WGS) entry which is preliminary data.</text>
</comment>
<dbReference type="AlphaFoldDB" id="A0A832H8V2"/>
<organism evidence="1">
    <name type="scientific">Oscillatoriales cyanobacterium SpSt-402</name>
    <dbReference type="NCBI Taxonomy" id="2282168"/>
    <lineage>
        <taxon>Bacteria</taxon>
        <taxon>Bacillati</taxon>
        <taxon>Cyanobacteriota</taxon>
        <taxon>Cyanophyceae</taxon>
        <taxon>Oscillatoriophycideae</taxon>
        <taxon>Oscillatoriales</taxon>
    </lineage>
</organism>
<dbReference type="SUPFAM" id="SSF52172">
    <property type="entry name" value="CheY-like"/>
    <property type="match status" value="1"/>
</dbReference>
<name>A0A832H8V2_9CYAN</name>
<sequence length="131" mass="14455">MDATSSHILLLAKHPRQVRFLMTVLGCSSFSVEIACSEEQAVMQASEHPPFLIILAGDHLSWSQGLLCNLRTRVTTHPVTLVALTDFHAPSWVYQEENPGFDGFFVSPISSEVLLSLVQSAYTRRACCSFG</sequence>
<protein>
    <submittedName>
        <fullName evidence="1">Response regulator</fullName>
    </submittedName>
</protein>
<accession>A0A832H8V2</accession>
<reference evidence="1" key="1">
    <citation type="journal article" date="2020" name="mSystems">
        <title>Genome- and Community-Level Interaction Insights into Carbon Utilization and Element Cycling Functions of Hydrothermarchaeota in Hydrothermal Sediment.</title>
        <authorList>
            <person name="Zhou Z."/>
            <person name="Liu Y."/>
            <person name="Xu W."/>
            <person name="Pan J."/>
            <person name="Luo Z.H."/>
            <person name="Li M."/>
        </authorList>
    </citation>
    <scope>NUCLEOTIDE SEQUENCE [LARGE SCALE GENOMIC DNA]</scope>
    <source>
        <strain evidence="1">SpSt-402</strain>
    </source>
</reference>
<proteinExistence type="predicted"/>
<dbReference type="InterPro" id="IPR011006">
    <property type="entry name" value="CheY-like_superfamily"/>
</dbReference>
<gene>
    <name evidence="1" type="ORF">ENR47_09620</name>
</gene>
<dbReference type="Gene3D" id="3.40.50.2300">
    <property type="match status" value="1"/>
</dbReference>
<dbReference type="EMBL" id="DSRD01000602">
    <property type="protein sequence ID" value="HGW94525.1"/>
    <property type="molecule type" value="Genomic_DNA"/>
</dbReference>